<reference evidence="1" key="1">
    <citation type="submission" date="2022-03" db="EMBL/GenBank/DDBJ databases">
        <title>Gramella crocea sp. nov., isolated from activated sludge of a seafood processing plant.</title>
        <authorList>
            <person name="Zhang X."/>
        </authorList>
    </citation>
    <scope>NUCLEOTIDE SEQUENCE</scope>
    <source>
        <strain evidence="1">YJ019</strain>
    </source>
</reference>
<dbReference type="EMBL" id="JAKVTV010000001">
    <property type="protein sequence ID" value="MCH4822101.1"/>
    <property type="molecule type" value="Genomic_DNA"/>
</dbReference>
<proteinExistence type="predicted"/>
<accession>A0A9X2A9H0</accession>
<evidence type="ECO:0000313" key="1">
    <source>
        <dbReference type="EMBL" id="MCH4822101.1"/>
    </source>
</evidence>
<dbReference type="AlphaFoldDB" id="A0A9X2A9H0"/>
<comment type="caution">
    <text evidence="1">The sequence shown here is derived from an EMBL/GenBank/DDBJ whole genome shotgun (WGS) entry which is preliminary data.</text>
</comment>
<organism evidence="1 2">
    <name type="scientific">Christiangramia lutea</name>
    <dbReference type="NCBI Taxonomy" id="1607951"/>
    <lineage>
        <taxon>Bacteria</taxon>
        <taxon>Pseudomonadati</taxon>
        <taxon>Bacteroidota</taxon>
        <taxon>Flavobacteriia</taxon>
        <taxon>Flavobacteriales</taxon>
        <taxon>Flavobacteriaceae</taxon>
        <taxon>Christiangramia</taxon>
    </lineage>
</organism>
<evidence type="ECO:0008006" key="3">
    <source>
        <dbReference type="Google" id="ProtNLM"/>
    </source>
</evidence>
<keyword evidence="2" id="KW-1185">Reference proteome</keyword>
<dbReference type="RefSeq" id="WP_240712218.1">
    <property type="nucleotide sequence ID" value="NZ_JAKVTV010000001.1"/>
</dbReference>
<dbReference type="PROSITE" id="PS51257">
    <property type="entry name" value="PROKAR_LIPOPROTEIN"/>
    <property type="match status" value="1"/>
</dbReference>
<dbReference type="Proteomes" id="UP001139226">
    <property type="component" value="Unassembled WGS sequence"/>
</dbReference>
<gene>
    <name evidence="1" type="ORF">ML462_02860</name>
</gene>
<name>A0A9X2A9H0_9FLAO</name>
<sequence>MMIKNIFYVGFCFLLFGCATDDSVDLQEAGFYGDWIVVSAETDREIDYDLDGNTSTDITEDSSCFTIELALNPDGSFREIIMEREDDDTGLDCGISVKTGNWEYNRDSNLIILNYLDENGNIVIALTSNSIKDNDSFYVEREFTDDQGSFIANLRFGFLN</sequence>
<evidence type="ECO:0000313" key="2">
    <source>
        <dbReference type="Proteomes" id="UP001139226"/>
    </source>
</evidence>
<protein>
    <recommendedName>
        <fullName evidence="3">Lipocalin-like domain-containing protein</fullName>
    </recommendedName>
</protein>